<feature type="domain" description="GCN5-related N-acetyltransferase Rv2170-like" evidence="1">
    <location>
        <begin position="217"/>
        <end position="290"/>
    </location>
</feature>
<evidence type="ECO:0000313" key="3">
    <source>
        <dbReference type="Proteomes" id="UP000076881"/>
    </source>
</evidence>
<keyword evidence="3" id="KW-1185">Reference proteome</keyword>
<reference evidence="2 3" key="1">
    <citation type="journal article" date="2016" name="Genome Biol. Evol.">
        <title>Divergent and convergent evolution of fungal pathogenicity.</title>
        <authorList>
            <person name="Shang Y."/>
            <person name="Xiao G."/>
            <person name="Zheng P."/>
            <person name="Cen K."/>
            <person name="Zhan S."/>
            <person name="Wang C."/>
        </authorList>
    </citation>
    <scope>NUCLEOTIDE SEQUENCE [LARGE SCALE GENOMIC DNA]</scope>
    <source>
        <strain evidence="2 3">RCEF 1005</strain>
    </source>
</reference>
<proteinExistence type="predicted"/>
<dbReference type="EMBL" id="AZHF01000003">
    <property type="protein sequence ID" value="OAA78494.1"/>
    <property type="molecule type" value="Genomic_DNA"/>
</dbReference>
<evidence type="ECO:0000259" key="1">
    <source>
        <dbReference type="Pfam" id="PF08445"/>
    </source>
</evidence>
<protein>
    <submittedName>
        <fullName evidence="2">FR47-like protein</fullName>
    </submittedName>
</protein>
<dbReference type="Pfam" id="PF08445">
    <property type="entry name" value="FR47"/>
    <property type="match status" value="1"/>
</dbReference>
<sequence>MSSGSEAFITPPEGLERLLLAHLPASLTLLRKVQYLRRKATSTAKFPQILLASDGAPIGDGAEPLSQPSSFTVAYINTTVAQSTSMYLYSTLQNYQDEPPSSAVAETERQLELILQKLIQLRQAMEEDLKIELPPSVVLGSLHSRIRGLWEKTGRISPRPTGLYDKWIFDVSKVPRLDESLPEGMAWGSGTLEDCQVVASRTDIPRPVQVLSSPPRAEANWCIYTDTVGSLISVHCEEPYRNRGLARKISSKILREKVDWFGPGGLSSADVAPDNVASRAMCKSLGGYPTYSVSWVMLDLRDSVVAPNKTD</sequence>
<dbReference type="Proteomes" id="UP000076881">
    <property type="component" value="Unassembled WGS sequence"/>
</dbReference>
<dbReference type="Gene3D" id="3.40.630.30">
    <property type="match status" value="1"/>
</dbReference>
<dbReference type="OrthoDB" id="61870at2759"/>
<comment type="caution">
    <text evidence="2">The sequence shown here is derived from an EMBL/GenBank/DDBJ whole genome shotgun (WGS) entry which is preliminary data.</text>
</comment>
<dbReference type="InterPro" id="IPR013653">
    <property type="entry name" value="GCN5-like_dom"/>
</dbReference>
<evidence type="ECO:0000313" key="2">
    <source>
        <dbReference type="EMBL" id="OAA78494.1"/>
    </source>
</evidence>
<gene>
    <name evidence="2" type="ORF">LEL_05317</name>
</gene>
<accession>A0A168HYY1</accession>
<dbReference type="STRING" id="1081108.A0A168HYY1"/>
<dbReference type="AlphaFoldDB" id="A0A168HYY1"/>
<organism evidence="2 3">
    <name type="scientific">Akanthomyces lecanii RCEF 1005</name>
    <dbReference type="NCBI Taxonomy" id="1081108"/>
    <lineage>
        <taxon>Eukaryota</taxon>
        <taxon>Fungi</taxon>
        <taxon>Dikarya</taxon>
        <taxon>Ascomycota</taxon>
        <taxon>Pezizomycotina</taxon>
        <taxon>Sordariomycetes</taxon>
        <taxon>Hypocreomycetidae</taxon>
        <taxon>Hypocreales</taxon>
        <taxon>Cordycipitaceae</taxon>
        <taxon>Akanthomyces</taxon>
        <taxon>Cordyceps confragosa</taxon>
    </lineage>
</organism>
<dbReference type="GO" id="GO:0016747">
    <property type="term" value="F:acyltransferase activity, transferring groups other than amino-acyl groups"/>
    <property type="evidence" value="ECO:0007669"/>
    <property type="project" value="InterPro"/>
</dbReference>
<name>A0A168HYY1_CORDF</name>